<dbReference type="KEGG" id="mar:MAE_50060"/>
<dbReference type="NCBIfam" id="NF042967">
    <property type="entry name" value="AcCoAtase_PhaA"/>
    <property type="match status" value="1"/>
</dbReference>
<gene>
    <name evidence="9" type="primary">phaA</name>
    <name evidence="9" type="ordered locus">MAE_50060</name>
</gene>
<dbReference type="PROSITE" id="PS00099">
    <property type="entry name" value="THIOLASE_3"/>
    <property type="match status" value="1"/>
</dbReference>
<feature type="active site" description="Acyl-thioester intermediate" evidence="5">
    <location>
        <position position="112"/>
    </location>
</feature>
<evidence type="ECO:0000259" key="7">
    <source>
        <dbReference type="Pfam" id="PF00108"/>
    </source>
</evidence>
<evidence type="ECO:0000313" key="10">
    <source>
        <dbReference type="Proteomes" id="UP000001510"/>
    </source>
</evidence>
<dbReference type="HOGENOM" id="CLU_031026_0_0_3"/>
<dbReference type="PaxDb" id="449447-MAE_50060"/>
<accession>B0JWU1</accession>
<dbReference type="PANTHER" id="PTHR18919:SF107">
    <property type="entry name" value="ACETYL-COA ACETYLTRANSFERASE, CYTOSOLIC"/>
    <property type="match status" value="1"/>
</dbReference>
<dbReference type="EMBL" id="AP009552">
    <property type="protein sequence ID" value="BAG04828.1"/>
    <property type="molecule type" value="Genomic_DNA"/>
</dbReference>
<evidence type="ECO:0000256" key="4">
    <source>
        <dbReference type="ARBA" id="ARBA00023315"/>
    </source>
</evidence>
<name>B0JWU1_MICAN</name>
<dbReference type="eggNOG" id="COG0183">
    <property type="taxonomic scope" value="Bacteria"/>
</dbReference>
<dbReference type="InterPro" id="IPR002155">
    <property type="entry name" value="Thiolase"/>
</dbReference>
<protein>
    <recommendedName>
        <fullName evidence="2">acetyl-CoA C-acetyltransferase</fullName>
        <ecNumber evidence="2">2.3.1.9</ecNumber>
    </recommendedName>
</protein>
<dbReference type="SUPFAM" id="SSF53901">
    <property type="entry name" value="Thiolase-like"/>
    <property type="match status" value="2"/>
</dbReference>
<dbReference type="EC" id="2.3.1.9" evidence="2"/>
<dbReference type="Proteomes" id="UP000001510">
    <property type="component" value="Chromosome"/>
</dbReference>
<keyword evidence="4 6" id="KW-0012">Acyltransferase</keyword>
<evidence type="ECO:0000256" key="5">
    <source>
        <dbReference type="PIRSR" id="PIRSR000429-1"/>
    </source>
</evidence>
<evidence type="ECO:0000256" key="6">
    <source>
        <dbReference type="RuleBase" id="RU003557"/>
    </source>
</evidence>
<keyword evidence="10" id="KW-1185">Reference proteome</keyword>
<feature type="active site" description="Proton acceptor" evidence="5">
    <location>
        <position position="376"/>
    </location>
</feature>
<evidence type="ECO:0000259" key="8">
    <source>
        <dbReference type="Pfam" id="PF02803"/>
    </source>
</evidence>
<dbReference type="CDD" id="cd00751">
    <property type="entry name" value="thiolase"/>
    <property type="match status" value="1"/>
</dbReference>
<keyword evidence="3 6" id="KW-0808">Transferase</keyword>
<dbReference type="InterPro" id="IPR016039">
    <property type="entry name" value="Thiolase-like"/>
</dbReference>
<dbReference type="InterPro" id="IPR020610">
    <property type="entry name" value="Thiolase_AS"/>
</dbReference>
<comment type="similarity">
    <text evidence="1 6">Belongs to the thiolase-like superfamily. Thiolase family.</text>
</comment>
<proteinExistence type="inferred from homology"/>
<dbReference type="InterPro" id="IPR020617">
    <property type="entry name" value="Thiolase_C"/>
</dbReference>
<dbReference type="GO" id="GO:0003985">
    <property type="term" value="F:acetyl-CoA C-acetyltransferase activity"/>
    <property type="evidence" value="ECO:0007669"/>
    <property type="project" value="UniProtKB-EC"/>
</dbReference>
<dbReference type="AlphaFoldDB" id="B0JWU1"/>
<dbReference type="Pfam" id="PF02803">
    <property type="entry name" value="Thiolase_C"/>
    <property type="match status" value="1"/>
</dbReference>
<dbReference type="InterPro" id="IPR049957">
    <property type="entry name" value="PhaA"/>
</dbReference>
<dbReference type="InterPro" id="IPR020613">
    <property type="entry name" value="Thiolase_CS"/>
</dbReference>
<evidence type="ECO:0000313" key="9">
    <source>
        <dbReference type="EMBL" id="BAG04828.1"/>
    </source>
</evidence>
<evidence type="ECO:0000256" key="2">
    <source>
        <dbReference type="ARBA" id="ARBA00012705"/>
    </source>
</evidence>
<dbReference type="InterPro" id="IPR020616">
    <property type="entry name" value="Thiolase_N"/>
</dbReference>
<organism evidence="9 10">
    <name type="scientific">Microcystis aeruginosa (strain NIES-843 / IAM M-2473)</name>
    <dbReference type="NCBI Taxonomy" id="449447"/>
    <lineage>
        <taxon>Bacteria</taxon>
        <taxon>Bacillati</taxon>
        <taxon>Cyanobacteriota</taxon>
        <taxon>Cyanophyceae</taxon>
        <taxon>Oscillatoriophycideae</taxon>
        <taxon>Chroococcales</taxon>
        <taxon>Microcystaceae</taxon>
        <taxon>Microcystis</taxon>
    </lineage>
</organism>
<reference evidence="9 10" key="1">
    <citation type="journal article" date="2007" name="DNA Res.">
        <title>Complete genomic structure of the bloom-forming toxic cyanobacterium Microcystis aeruginosa NIES-843.</title>
        <authorList>
            <person name="Kaneko T."/>
            <person name="Nakajima N."/>
            <person name="Okamoto S."/>
            <person name="Suzuki I."/>
            <person name="Tanabe Y."/>
            <person name="Tamaoki M."/>
            <person name="Nakamura Y."/>
            <person name="Kasai F."/>
            <person name="Watanabe A."/>
            <person name="Kawashima K."/>
            <person name="Kishida Y."/>
            <person name="Ono A."/>
            <person name="Shimizu Y."/>
            <person name="Takahashi C."/>
            <person name="Minami C."/>
            <person name="Fujishiro T."/>
            <person name="Kohara M."/>
            <person name="Katoh M."/>
            <person name="Nakazaki N."/>
            <person name="Nakayama S."/>
            <person name="Yamada M."/>
            <person name="Tabata S."/>
            <person name="Watanabe M.M."/>
        </authorList>
    </citation>
    <scope>NUCLEOTIDE SEQUENCE [LARGE SCALE GENOMIC DNA]</scope>
    <source>
        <strain evidence="10">NIES-843 / IAM M-247</strain>
    </source>
</reference>
<feature type="domain" description="Thiolase N-terminal" evidence="7">
    <location>
        <begin position="28"/>
        <end position="289"/>
    </location>
</feature>
<dbReference type="Pfam" id="PF00108">
    <property type="entry name" value="Thiolase_N"/>
    <property type="match status" value="1"/>
</dbReference>
<dbReference type="PANTHER" id="PTHR18919">
    <property type="entry name" value="ACETYL-COA C-ACYLTRANSFERASE"/>
    <property type="match status" value="1"/>
</dbReference>
<dbReference type="Gene3D" id="3.40.47.10">
    <property type="match status" value="2"/>
</dbReference>
<dbReference type="EnsemblBacteria" id="BAG04828">
    <property type="protein sequence ID" value="BAG04828"/>
    <property type="gene ID" value="MAE_50060"/>
</dbReference>
<evidence type="ECO:0000256" key="1">
    <source>
        <dbReference type="ARBA" id="ARBA00010982"/>
    </source>
</evidence>
<dbReference type="NCBIfam" id="TIGR01930">
    <property type="entry name" value="AcCoA-C-Actrans"/>
    <property type="match status" value="1"/>
</dbReference>
<evidence type="ECO:0000256" key="3">
    <source>
        <dbReference type="ARBA" id="ARBA00022679"/>
    </source>
</evidence>
<dbReference type="PROSITE" id="PS00737">
    <property type="entry name" value="THIOLASE_2"/>
    <property type="match status" value="1"/>
</dbReference>
<dbReference type="STRING" id="449447.MAE_50060"/>
<dbReference type="PIRSF" id="PIRSF000429">
    <property type="entry name" value="Ac-CoA_Ac_transf"/>
    <property type="match status" value="1"/>
</dbReference>
<feature type="active site" description="Proton acceptor" evidence="5">
    <location>
        <position position="406"/>
    </location>
</feature>
<feature type="domain" description="Thiolase C-terminal" evidence="8">
    <location>
        <begin position="297"/>
        <end position="419"/>
    </location>
</feature>
<sequence>MIFSDSIFLSKFYLLSSLPNREKSMQEVYIVAAVRTPIGRFGGGLMGLSPADLGATVMKSALEIANLPPEALDLYIFGNVLGAGHGQLIPRQAAIKAGIPVSVDGYRVDMVCSSGMIAVSNAATSIRAGEADLVLAGGIESMSQTGFFLSHRARWGYKFLMGAPEQLTDLLLHDGLTDATTTEVMGSQVDRLCLDRGVSRQALDEIAALSHQRAATATEKGWFKGEIVPIELKSKKGSTIIAQDEGIRSDSTPEGLGKLRPAFNPSGVLTAGNSSQISDGAAAILLASQKAVDQYGLKPIAKILGGAVGAGKTDRFPEFPVLAVKKLLASLDKTIEDFDLVENNEAFALNNLLFEMDLGLAREKQNVHGGAIALGHPIGASGARILVTLINALKVQDKTLGMGAICHGTGGGTAIAIERV</sequence>